<evidence type="ECO:0000256" key="5">
    <source>
        <dbReference type="ARBA" id="ARBA00022833"/>
    </source>
</evidence>
<feature type="domain" description="Peptidase M4" evidence="7">
    <location>
        <begin position="31"/>
        <end position="111"/>
    </location>
</feature>
<dbReference type="GO" id="GO:0006508">
    <property type="term" value="P:proteolysis"/>
    <property type="evidence" value="ECO:0007669"/>
    <property type="project" value="UniProtKB-KW"/>
</dbReference>
<organism evidence="9 10">
    <name type="scientific">Elysia crispata</name>
    <name type="common">lettuce slug</name>
    <dbReference type="NCBI Taxonomy" id="231223"/>
    <lineage>
        <taxon>Eukaryota</taxon>
        <taxon>Metazoa</taxon>
        <taxon>Spiralia</taxon>
        <taxon>Lophotrochozoa</taxon>
        <taxon>Mollusca</taxon>
        <taxon>Gastropoda</taxon>
        <taxon>Heterobranchia</taxon>
        <taxon>Euthyneura</taxon>
        <taxon>Panpulmonata</taxon>
        <taxon>Sacoglossa</taxon>
        <taxon>Placobranchoidea</taxon>
        <taxon>Plakobranchidae</taxon>
        <taxon>Elysia</taxon>
    </lineage>
</organism>
<dbReference type="GO" id="GO:0004222">
    <property type="term" value="F:metalloendopeptidase activity"/>
    <property type="evidence" value="ECO:0007669"/>
    <property type="project" value="InterPro"/>
</dbReference>
<feature type="non-terminal residue" evidence="9">
    <location>
        <position position="365"/>
    </location>
</feature>
<dbReference type="AlphaFoldDB" id="A0AAE0YYK2"/>
<evidence type="ECO:0000313" key="9">
    <source>
        <dbReference type="EMBL" id="KAK3759638.1"/>
    </source>
</evidence>
<proteinExistence type="inferred from homology"/>
<dbReference type="Proteomes" id="UP001283361">
    <property type="component" value="Unassembled WGS sequence"/>
</dbReference>
<dbReference type="SUPFAM" id="SSF55486">
    <property type="entry name" value="Metalloproteases ('zincins'), catalytic domain"/>
    <property type="match status" value="1"/>
</dbReference>
<dbReference type="PRINTS" id="PR00730">
    <property type="entry name" value="THERMOLYSIN"/>
</dbReference>
<evidence type="ECO:0000256" key="4">
    <source>
        <dbReference type="ARBA" id="ARBA00022801"/>
    </source>
</evidence>
<feature type="domain" description="Peptidase M4 C-terminal" evidence="8">
    <location>
        <begin position="114"/>
        <end position="256"/>
    </location>
</feature>
<keyword evidence="10" id="KW-1185">Reference proteome</keyword>
<accession>A0AAE0YYK2</accession>
<keyword evidence="6" id="KW-0482">Metalloprotease</keyword>
<dbReference type="Gene3D" id="3.10.170.10">
    <property type="match status" value="1"/>
</dbReference>
<dbReference type="InterPro" id="IPR050728">
    <property type="entry name" value="Zinc_Metalloprotease_M4"/>
</dbReference>
<dbReference type="CDD" id="cd09597">
    <property type="entry name" value="M4_TLP"/>
    <property type="match status" value="1"/>
</dbReference>
<sequence length="365" mass="39923">VDLKGKEDDSSTTIAQFKCSAGYDDEKNGGFSPVLDAFFFCTASSRLYREWYKYITLNDPIPYAKAHFGTNYVNAYWDGRSMVFGDGDGRSYYPLTGLDTAAHELGHGVTEKASNLIYRGQSGGINEAFSDMAGEVTEAFLFGKSDMVSGAEMFFAPNQALRYFDDPTKDGVSIKHVSDYRDDMDVHYSSGVFNHVFYKITMAIGIRASFHCFLTANRLYWRSNTDFEKGACGVIRGAYDGGYDMDVVSRAFKSVGLTLTQCPSRASLVTAELQAGITQNNLIVSDVINPLFKINVPTEVRKVTVSSQHGLGVALSASYKREDPVINMGTGSVSADVNGGQVIYARFYRGVPTRISGATATLTFG</sequence>
<evidence type="ECO:0000256" key="3">
    <source>
        <dbReference type="ARBA" id="ARBA00022723"/>
    </source>
</evidence>
<dbReference type="InterPro" id="IPR001570">
    <property type="entry name" value="Peptidase_M4_C_domain"/>
</dbReference>
<name>A0AAE0YYK2_9GAST</name>
<evidence type="ECO:0000313" key="10">
    <source>
        <dbReference type="Proteomes" id="UP001283361"/>
    </source>
</evidence>
<dbReference type="Pfam" id="PF02868">
    <property type="entry name" value="Peptidase_M4_C"/>
    <property type="match status" value="1"/>
</dbReference>
<dbReference type="InterPro" id="IPR013856">
    <property type="entry name" value="Peptidase_M4_domain"/>
</dbReference>
<evidence type="ECO:0000256" key="6">
    <source>
        <dbReference type="ARBA" id="ARBA00023049"/>
    </source>
</evidence>
<reference evidence="9" key="1">
    <citation type="journal article" date="2023" name="G3 (Bethesda)">
        <title>A reference genome for the long-term kleptoplast-retaining sea slug Elysia crispata morphotype clarki.</title>
        <authorList>
            <person name="Eastman K.E."/>
            <person name="Pendleton A.L."/>
            <person name="Shaikh M.A."/>
            <person name="Suttiyut T."/>
            <person name="Ogas R."/>
            <person name="Tomko P."/>
            <person name="Gavelis G."/>
            <person name="Widhalm J.R."/>
            <person name="Wisecaver J.H."/>
        </authorList>
    </citation>
    <scope>NUCLEOTIDE SEQUENCE</scope>
    <source>
        <strain evidence="9">ECLA1</strain>
    </source>
</reference>
<evidence type="ECO:0000259" key="7">
    <source>
        <dbReference type="Pfam" id="PF01447"/>
    </source>
</evidence>
<protein>
    <recommendedName>
        <fullName evidence="11">Neutral metalloproteinase</fullName>
    </recommendedName>
</protein>
<comment type="caution">
    <text evidence="9">The sequence shown here is derived from an EMBL/GenBank/DDBJ whole genome shotgun (WGS) entry which is preliminary data.</text>
</comment>
<dbReference type="InterPro" id="IPR023612">
    <property type="entry name" value="Peptidase_M4"/>
</dbReference>
<keyword evidence="5" id="KW-0862">Zinc</keyword>
<evidence type="ECO:0000259" key="8">
    <source>
        <dbReference type="Pfam" id="PF02868"/>
    </source>
</evidence>
<dbReference type="PANTHER" id="PTHR33794">
    <property type="entry name" value="BACILLOLYSIN"/>
    <property type="match status" value="1"/>
</dbReference>
<dbReference type="InterPro" id="IPR027268">
    <property type="entry name" value="Peptidase_M4/M1_CTD_sf"/>
</dbReference>
<dbReference type="EMBL" id="JAWDGP010005095">
    <property type="protein sequence ID" value="KAK3759638.1"/>
    <property type="molecule type" value="Genomic_DNA"/>
</dbReference>
<keyword evidence="3" id="KW-0479">Metal-binding</keyword>
<evidence type="ECO:0008006" key="11">
    <source>
        <dbReference type="Google" id="ProtNLM"/>
    </source>
</evidence>
<dbReference type="Pfam" id="PF01447">
    <property type="entry name" value="Peptidase_M4"/>
    <property type="match status" value="1"/>
</dbReference>
<keyword evidence="2" id="KW-0645">Protease</keyword>
<dbReference type="Gene3D" id="1.10.390.10">
    <property type="entry name" value="Neutral Protease Domain 2"/>
    <property type="match status" value="1"/>
</dbReference>
<dbReference type="GO" id="GO:0046872">
    <property type="term" value="F:metal ion binding"/>
    <property type="evidence" value="ECO:0007669"/>
    <property type="project" value="UniProtKB-KW"/>
</dbReference>
<dbReference type="PANTHER" id="PTHR33794:SF1">
    <property type="entry name" value="BACILLOLYSIN"/>
    <property type="match status" value="1"/>
</dbReference>
<evidence type="ECO:0000256" key="1">
    <source>
        <dbReference type="ARBA" id="ARBA00009388"/>
    </source>
</evidence>
<comment type="similarity">
    <text evidence="1">Belongs to the peptidase M4 family.</text>
</comment>
<keyword evidence="4" id="KW-0378">Hydrolase</keyword>
<gene>
    <name evidence="9" type="ORF">RRG08_031656</name>
</gene>
<evidence type="ECO:0000256" key="2">
    <source>
        <dbReference type="ARBA" id="ARBA00022670"/>
    </source>
</evidence>